<dbReference type="FunFam" id="3.30.565.10:FF:000010">
    <property type="entry name" value="Sensor histidine kinase RcsC"/>
    <property type="match status" value="1"/>
</dbReference>
<reference evidence="15 16" key="1">
    <citation type="submission" date="2016-11" db="EMBL/GenBank/DDBJ databases">
        <title>Mixed transmission modes and dynamic genome evolution in an obligate animal-bacterial symbiosis.</title>
        <authorList>
            <person name="Russell S.L."/>
            <person name="Corbett-Detig R.B."/>
            <person name="Cavanaugh C.M."/>
        </authorList>
    </citation>
    <scope>NUCLEOTIDE SEQUENCE [LARGE SCALE GENOMIC DNA]</scope>
    <source>
        <strain evidence="15">MA-KB16</strain>
    </source>
</reference>
<dbReference type="InterPro" id="IPR003594">
    <property type="entry name" value="HATPase_dom"/>
</dbReference>
<sequence>MELQGKAQRKKSLIRKISKRLRKTGDTEPEQAIKLRLTIGIFLLGYFCFPWNSELGFWQHLQTLPSLIALGYYIGAILIAGAILYRPRPSPIRRVAGIFLDLVSLSIVMYLAGDYSVELFVLYLWVILGNGFRYRTRYVYISHAVSLAGFTPAILYGEYWQQNYEVAISLLLMLILLPLYAAFLLKKLHQAIDEAKQANIYKSRFLANMSHELRTPLNGVIGMGELLRETNLTFDQHELVNCMHNSATTLLELIENILDISKIESGKLVIDSQPFDLHALITSVRYMLAPMGEKKGLHLSCTIDPETTFQLIGDQPHLRQVLINLINNAIKFTDKGTVNLHVFPCGGSDKKPRIRFEVVDTGIGIDKSMQEKIFENFIQDEGAGSRSIGGTGLGTTICRDLVELMGGEIGLESTPGEGSTFWFELPFEIMPQREQELSSNRLLLLSSEECASIIRPSLKDWSIEFDWVQSAARAFSLLVNATEDQNPYKVLIVDQAVMRDFNPTQFAQMISSERELEHLSMILVNSSDSMIESNQVNDYYISTLESPEDKRLLYNSIHAAQSLSFEDSNIVTLAEYYARQGSTKNLNILVAEDNQVNQQVIEGILRIAGHHVQLAASGEKALDILSAELESFDLMILDMNMPEKSGIEVVKALRFMDTESRLPVIMLTADATPEAREASLAAGANSFLTKPVDARVLLEKVAVLTRDSARKSKETPVAGKATKIMSPTSGVKQSPWFDENILRELSNLGEGVGFLQGLVNGFCDDGKKHLRNIREAEQDDYPGYRESLHALKGSATELGANKLVDTCLQGEALKPYDIGTEKMQQINRKVEEVFNLTASALEQSVSDQSLLNPNNPD</sequence>
<dbReference type="SUPFAM" id="SSF55874">
    <property type="entry name" value="ATPase domain of HSP90 chaperone/DNA topoisomerase II/histidine kinase"/>
    <property type="match status" value="1"/>
</dbReference>
<feature type="domain" description="Response regulatory" evidence="14">
    <location>
        <begin position="587"/>
        <end position="705"/>
    </location>
</feature>
<dbReference type="InterPro" id="IPR001789">
    <property type="entry name" value="Sig_transdc_resp-reg_receiver"/>
</dbReference>
<dbReference type="Gene3D" id="3.30.565.10">
    <property type="entry name" value="Histidine kinase-like ATPase, C-terminal domain"/>
    <property type="match status" value="1"/>
</dbReference>
<feature type="transmembrane region" description="Helical" evidence="12">
    <location>
        <begin position="164"/>
        <end position="185"/>
    </location>
</feature>
<dbReference type="InterPro" id="IPR011006">
    <property type="entry name" value="CheY-like_superfamily"/>
</dbReference>
<keyword evidence="12" id="KW-0812">Transmembrane</keyword>
<feature type="transmembrane region" description="Helical" evidence="12">
    <location>
        <begin position="138"/>
        <end position="157"/>
    </location>
</feature>
<dbReference type="Gene3D" id="3.40.50.2300">
    <property type="match status" value="1"/>
</dbReference>
<dbReference type="Proteomes" id="UP000190962">
    <property type="component" value="Unassembled WGS sequence"/>
</dbReference>
<feature type="transmembrane region" description="Helical" evidence="12">
    <location>
        <begin position="33"/>
        <end position="52"/>
    </location>
</feature>
<dbReference type="GO" id="GO:0000155">
    <property type="term" value="F:phosphorelay sensor kinase activity"/>
    <property type="evidence" value="ECO:0007669"/>
    <property type="project" value="InterPro"/>
</dbReference>
<dbReference type="EC" id="2.7.13.3" evidence="2"/>
<dbReference type="PROSITE" id="PS50109">
    <property type="entry name" value="HIS_KIN"/>
    <property type="match status" value="1"/>
</dbReference>
<dbReference type="CDD" id="cd00082">
    <property type="entry name" value="HisKA"/>
    <property type="match status" value="1"/>
</dbReference>
<dbReference type="InterPro" id="IPR036890">
    <property type="entry name" value="HATPase_C_sf"/>
</dbReference>
<name>A0A1T2DF83_SOVGS</name>
<dbReference type="EMBL" id="MPNX01000031">
    <property type="protein sequence ID" value="OOY33883.1"/>
    <property type="molecule type" value="Genomic_DNA"/>
</dbReference>
<keyword evidence="12" id="KW-0472">Membrane</keyword>
<comment type="subunit">
    <text evidence="9">At low DSF concentrations, interacts with RpfF.</text>
</comment>
<dbReference type="SUPFAM" id="SSF47384">
    <property type="entry name" value="Homodimeric domain of signal transducing histidine kinase"/>
    <property type="match status" value="1"/>
</dbReference>
<dbReference type="PANTHER" id="PTHR45339">
    <property type="entry name" value="HYBRID SIGNAL TRANSDUCTION HISTIDINE KINASE J"/>
    <property type="match status" value="1"/>
</dbReference>
<evidence type="ECO:0000256" key="5">
    <source>
        <dbReference type="ARBA" id="ARBA00022741"/>
    </source>
</evidence>
<feature type="transmembrane region" description="Helical" evidence="12">
    <location>
        <begin position="64"/>
        <end position="85"/>
    </location>
</feature>
<feature type="domain" description="Histidine kinase" evidence="13">
    <location>
        <begin position="208"/>
        <end position="429"/>
    </location>
</feature>
<dbReference type="Pfam" id="PF00512">
    <property type="entry name" value="HisKA"/>
    <property type="match status" value="1"/>
</dbReference>
<dbReference type="Pfam" id="PF01627">
    <property type="entry name" value="Hpt"/>
    <property type="match status" value="1"/>
</dbReference>
<dbReference type="GO" id="GO:0005524">
    <property type="term" value="F:ATP binding"/>
    <property type="evidence" value="ECO:0007669"/>
    <property type="project" value="UniProtKB-KW"/>
</dbReference>
<comment type="caution">
    <text evidence="15">The sequence shown here is derived from an EMBL/GenBank/DDBJ whole genome shotgun (WGS) entry which is preliminary data.</text>
</comment>
<protein>
    <recommendedName>
        <fullName evidence="10">Sensory/regulatory protein RpfC</fullName>
        <ecNumber evidence="2">2.7.13.3</ecNumber>
    </recommendedName>
</protein>
<dbReference type="InterPro" id="IPR004358">
    <property type="entry name" value="Sig_transdc_His_kin-like_C"/>
</dbReference>
<keyword evidence="12" id="KW-1133">Transmembrane helix</keyword>
<dbReference type="GO" id="GO:0005886">
    <property type="term" value="C:plasma membrane"/>
    <property type="evidence" value="ECO:0007669"/>
    <property type="project" value="UniProtKB-SubCell"/>
</dbReference>
<gene>
    <name evidence="15" type="ORF">BOV88_12935</name>
</gene>
<evidence type="ECO:0000256" key="7">
    <source>
        <dbReference type="ARBA" id="ARBA00022840"/>
    </source>
</evidence>
<dbReference type="Gene3D" id="1.10.287.130">
    <property type="match status" value="1"/>
</dbReference>
<dbReference type="PROSITE" id="PS50110">
    <property type="entry name" value="RESPONSE_REGULATORY"/>
    <property type="match status" value="1"/>
</dbReference>
<dbReference type="CDD" id="cd17546">
    <property type="entry name" value="REC_hyHK_CKI1_RcsC-like"/>
    <property type="match status" value="1"/>
</dbReference>
<dbReference type="InterPro" id="IPR003661">
    <property type="entry name" value="HisK_dim/P_dom"/>
</dbReference>
<organism evidence="15 16">
    <name type="scientific">Solemya velum gill symbiont</name>
    <dbReference type="NCBI Taxonomy" id="2340"/>
    <lineage>
        <taxon>Bacteria</taxon>
        <taxon>Pseudomonadati</taxon>
        <taxon>Pseudomonadota</taxon>
        <taxon>Gammaproteobacteria</taxon>
        <taxon>sulfur-oxidizing symbionts</taxon>
    </lineage>
</organism>
<evidence type="ECO:0000256" key="12">
    <source>
        <dbReference type="SAM" id="Phobius"/>
    </source>
</evidence>
<keyword evidence="8" id="KW-0902">Two-component regulatory system</keyword>
<evidence type="ECO:0000313" key="15">
    <source>
        <dbReference type="EMBL" id="OOY33883.1"/>
    </source>
</evidence>
<evidence type="ECO:0000256" key="6">
    <source>
        <dbReference type="ARBA" id="ARBA00022777"/>
    </source>
</evidence>
<keyword evidence="4" id="KW-0808">Transferase</keyword>
<dbReference type="CDD" id="cd16922">
    <property type="entry name" value="HATPase_EvgS-ArcB-TorS-like"/>
    <property type="match status" value="1"/>
</dbReference>
<evidence type="ECO:0000256" key="3">
    <source>
        <dbReference type="ARBA" id="ARBA00022553"/>
    </source>
</evidence>
<evidence type="ECO:0000259" key="14">
    <source>
        <dbReference type="PROSITE" id="PS50110"/>
    </source>
</evidence>
<dbReference type="SMART" id="SM00448">
    <property type="entry name" value="REC"/>
    <property type="match status" value="1"/>
</dbReference>
<evidence type="ECO:0000256" key="2">
    <source>
        <dbReference type="ARBA" id="ARBA00012438"/>
    </source>
</evidence>
<feature type="modified residue" description="4-aspartylphosphate" evidence="11">
    <location>
        <position position="638"/>
    </location>
</feature>
<evidence type="ECO:0000256" key="1">
    <source>
        <dbReference type="ARBA" id="ARBA00000085"/>
    </source>
</evidence>
<dbReference type="InterPro" id="IPR005467">
    <property type="entry name" value="His_kinase_dom"/>
</dbReference>
<feature type="transmembrane region" description="Helical" evidence="12">
    <location>
        <begin position="97"/>
        <end position="126"/>
    </location>
</feature>
<dbReference type="Gene3D" id="1.20.120.160">
    <property type="entry name" value="HPT domain"/>
    <property type="match status" value="1"/>
</dbReference>
<comment type="catalytic activity">
    <reaction evidence="1">
        <text>ATP + protein L-histidine = ADP + protein N-phospho-L-histidine.</text>
        <dbReference type="EC" id="2.7.13.3"/>
    </reaction>
</comment>
<dbReference type="PANTHER" id="PTHR45339:SF5">
    <property type="entry name" value="HISTIDINE KINASE"/>
    <property type="match status" value="1"/>
</dbReference>
<dbReference type="Pfam" id="PF00072">
    <property type="entry name" value="Response_reg"/>
    <property type="match status" value="1"/>
</dbReference>
<dbReference type="AlphaFoldDB" id="A0A1T2DF83"/>
<keyword evidence="6 15" id="KW-0418">Kinase</keyword>
<dbReference type="InterPro" id="IPR036097">
    <property type="entry name" value="HisK_dim/P_sf"/>
</dbReference>
<proteinExistence type="predicted"/>
<dbReference type="SMART" id="SM00387">
    <property type="entry name" value="HATPase_c"/>
    <property type="match status" value="1"/>
</dbReference>
<dbReference type="SMART" id="SM00388">
    <property type="entry name" value="HisKA"/>
    <property type="match status" value="1"/>
</dbReference>
<dbReference type="Pfam" id="PF02518">
    <property type="entry name" value="HATPase_c"/>
    <property type="match status" value="1"/>
</dbReference>
<dbReference type="FunFam" id="1.10.287.130:FF:000002">
    <property type="entry name" value="Two-component osmosensing histidine kinase"/>
    <property type="match status" value="1"/>
</dbReference>
<evidence type="ECO:0000313" key="16">
    <source>
        <dbReference type="Proteomes" id="UP000190962"/>
    </source>
</evidence>
<keyword evidence="7" id="KW-0067">ATP-binding</keyword>
<evidence type="ECO:0000256" key="8">
    <source>
        <dbReference type="ARBA" id="ARBA00023012"/>
    </source>
</evidence>
<evidence type="ECO:0000256" key="9">
    <source>
        <dbReference type="ARBA" id="ARBA00064003"/>
    </source>
</evidence>
<keyword evidence="5" id="KW-0547">Nucleotide-binding</keyword>
<evidence type="ECO:0000256" key="4">
    <source>
        <dbReference type="ARBA" id="ARBA00022679"/>
    </source>
</evidence>
<dbReference type="SUPFAM" id="SSF52172">
    <property type="entry name" value="CheY-like"/>
    <property type="match status" value="1"/>
</dbReference>
<dbReference type="InterPro" id="IPR008207">
    <property type="entry name" value="Sig_transdc_His_kin_Hpt_dom"/>
</dbReference>
<accession>A0A1T2DF83</accession>
<keyword evidence="3 11" id="KW-0597">Phosphoprotein</keyword>
<evidence type="ECO:0000256" key="10">
    <source>
        <dbReference type="ARBA" id="ARBA00068150"/>
    </source>
</evidence>
<dbReference type="PRINTS" id="PR00344">
    <property type="entry name" value="BCTRLSENSOR"/>
</dbReference>
<evidence type="ECO:0000256" key="11">
    <source>
        <dbReference type="PROSITE-ProRule" id="PRU00169"/>
    </source>
</evidence>
<evidence type="ECO:0000259" key="13">
    <source>
        <dbReference type="PROSITE" id="PS50109"/>
    </source>
</evidence>
<dbReference type="InterPro" id="IPR036641">
    <property type="entry name" value="HPT_dom_sf"/>
</dbReference>
<dbReference type="SUPFAM" id="SSF47226">
    <property type="entry name" value="Histidine-containing phosphotransfer domain, HPT domain"/>
    <property type="match status" value="1"/>
</dbReference>